<dbReference type="Gene3D" id="3.40.30.10">
    <property type="entry name" value="Glutaredoxin"/>
    <property type="match status" value="1"/>
</dbReference>
<sequence length="280" mass="30815">MAAVQITEYTDPGCPFAFSAEPVRWRLNWLFGDQIEWKLHLVVLAESPDEYLEKGFTPEMMASGTKHLAREHGMPIDTRVRSRMGGTGPACLAVVAARLHAPELEWPLLRRFRVRMFEGEFLDDPETIAAAAVDVGIDPTQLQAWTQDPKVLEAYATDKADSRNPTPAALAQAHKLAKWEGGMRYTCPSYEIKGPAGTIAVPGFQPWAAYEVALANVAPDLRRKDAPDDAAELLRWAELPLASKEVAVVMDTDVPTAREALGLVAVEHHVGADGYWSLTD</sequence>
<dbReference type="Proteomes" id="UP000278962">
    <property type="component" value="Unassembled WGS sequence"/>
</dbReference>
<protein>
    <submittedName>
        <fullName evidence="2">Putative DsbA family dithiol-disulfide isomerase</fullName>
    </submittedName>
</protein>
<feature type="domain" description="DSBA-like thioredoxin" evidence="1">
    <location>
        <begin position="5"/>
        <end position="160"/>
    </location>
</feature>
<comment type="caution">
    <text evidence="2">The sequence shown here is derived from an EMBL/GenBank/DDBJ whole genome shotgun (WGS) entry which is preliminary data.</text>
</comment>
<keyword evidence="3" id="KW-1185">Reference proteome</keyword>
<dbReference type="GO" id="GO:0016491">
    <property type="term" value="F:oxidoreductase activity"/>
    <property type="evidence" value="ECO:0007669"/>
    <property type="project" value="InterPro"/>
</dbReference>
<name>A0A660L4T3_9ACTN</name>
<proteinExistence type="predicted"/>
<dbReference type="GO" id="GO:0016853">
    <property type="term" value="F:isomerase activity"/>
    <property type="evidence" value="ECO:0007669"/>
    <property type="project" value="UniProtKB-KW"/>
</dbReference>
<reference evidence="2 3" key="1">
    <citation type="submission" date="2018-10" db="EMBL/GenBank/DDBJ databases">
        <title>Genomic Encyclopedia of Archaeal and Bacterial Type Strains, Phase II (KMG-II): from individual species to whole genera.</title>
        <authorList>
            <person name="Goeker M."/>
        </authorList>
    </citation>
    <scope>NUCLEOTIDE SEQUENCE [LARGE SCALE GENOMIC DNA]</scope>
    <source>
        <strain evidence="2 3">DSM 14954</strain>
    </source>
</reference>
<dbReference type="EMBL" id="RBIL01000002">
    <property type="protein sequence ID" value="RKQ87862.1"/>
    <property type="molecule type" value="Genomic_DNA"/>
</dbReference>
<evidence type="ECO:0000259" key="1">
    <source>
        <dbReference type="Pfam" id="PF01323"/>
    </source>
</evidence>
<keyword evidence="2" id="KW-0413">Isomerase</keyword>
<dbReference type="RefSeq" id="WP_121256835.1">
    <property type="nucleotide sequence ID" value="NZ_RBIL01000002.1"/>
</dbReference>
<accession>A0A660L4T3</accession>
<dbReference type="SUPFAM" id="SSF52833">
    <property type="entry name" value="Thioredoxin-like"/>
    <property type="match status" value="1"/>
</dbReference>
<dbReference type="OrthoDB" id="9813770at2"/>
<gene>
    <name evidence="2" type="ORF">C8N24_5894</name>
</gene>
<evidence type="ECO:0000313" key="3">
    <source>
        <dbReference type="Proteomes" id="UP000278962"/>
    </source>
</evidence>
<dbReference type="InterPro" id="IPR001853">
    <property type="entry name" value="DSBA-like_thioredoxin_dom"/>
</dbReference>
<evidence type="ECO:0000313" key="2">
    <source>
        <dbReference type="EMBL" id="RKQ87862.1"/>
    </source>
</evidence>
<organism evidence="2 3">
    <name type="scientific">Solirubrobacter pauli</name>
    <dbReference type="NCBI Taxonomy" id="166793"/>
    <lineage>
        <taxon>Bacteria</taxon>
        <taxon>Bacillati</taxon>
        <taxon>Actinomycetota</taxon>
        <taxon>Thermoleophilia</taxon>
        <taxon>Solirubrobacterales</taxon>
        <taxon>Solirubrobacteraceae</taxon>
        <taxon>Solirubrobacter</taxon>
    </lineage>
</organism>
<dbReference type="Pfam" id="PF01323">
    <property type="entry name" value="DSBA"/>
    <property type="match status" value="1"/>
</dbReference>
<dbReference type="InterPro" id="IPR036249">
    <property type="entry name" value="Thioredoxin-like_sf"/>
</dbReference>
<dbReference type="AlphaFoldDB" id="A0A660L4T3"/>